<reference evidence="1 2" key="1">
    <citation type="submission" date="2016-11" db="EMBL/GenBank/DDBJ databases">
        <title>Trade-off between light-utilization and light-protection in marine flavobacteria.</title>
        <authorList>
            <person name="Kumagai Y."/>
        </authorList>
    </citation>
    <scope>NUCLEOTIDE SEQUENCE [LARGE SCALE GENOMIC DNA]</scope>
    <source>
        <strain evidence="1 2">ATCC 700397</strain>
    </source>
</reference>
<dbReference type="Gene3D" id="1.25.40.390">
    <property type="match status" value="1"/>
</dbReference>
<evidence type="ECO:0000313" key="2">
    <source>
        <dbReference type="Proteomes" id="UP000239522"/>
    </source>
</evidence>
<dbReference type="InterPro" id="IPR011990">
    <property type="entry name" value="TPR-like_helical_dom_sf"/>
</dbReference>
<organism evidence="1 2">
    <name type="scientific">Polaribacter filamentus</name>
    <dbReference type="NCBI Taxonomy" id="53483"/>
    <lineage>
        <taxon>Bacteria</taxon>
        <taxon>Pseudomonadati</taxon>
        <taxon>Bacteroidota</taxon>
        <taxon>Flavobacteriia</taxon>
        <taxon>Flavobacteriales</taxon>
        <taxon>Flavobacteriaceae</taxon>
    </lineage>
</organism>
<comment type="caution">
    <text evidence="1">The sequence shown here is derived from an EMBL/GenBank/DDBJ whole genome shotgun (WGS) entry which is preliminary data.</text>
</comment>
<gene>
    <name evidence="1" type="ORF">BST83_03855</name>
</gene>
<protein>
    <submittedName>
        <fullName evidence="1">Uncharacterized protein</fullName>
    </submittedName>
</protein>
<dbReference type="RefSeq" id="WP_104808657.1">
    <property type="nucleotide sequence ID" value="NZ_MQUA01000013.1"/>
</dbReference>
<accession>A0A2S7KUY4</accession>
<keyword evidence="2" id="KW-1185">Reference proteome</keyword>
<dbReference type="EMBL" id="MQUA01000013">
    <property type="protein sequence ID" value="PQB06406.1"/>
    <property type="molecule type" value="Genomic_DNA"/>
</dbReference>
<dbReference type="Proteomes" id="UP000239522">
    <property type="component" value="Unassembled WGS sequence"/>
</dbReference>
<evidence type="ECO:0000313" key="1">
    <source>
        <dbReference type="EMBL" id="PQB06406.1"/>
    </source>
</evidence>
<dbReference type="SUPFAM" id="SSF48452">
    <property type="entry name" value="TPR-like"/>
    <property type="match status" value="1"/>
</dbReference>
<dbReference type="AlphaFoldDB" id="A0A2S7KUY4"/>
<proteinExistence type="predicted"/>
<name>A0A2S7KUY4_9FLAO</name>
<sequence>MCLFGLLACETSLNVQNENEPDIVRAFSNPNDLVNAVGGGLLTWWNGANGNQHPGLALAIGANFTTGERAGAGQEDFSVIPRIAYPNSVFYNRQETVDNPWFQNYAALAAANAGLRALNNGVRLDSPQSETMLTATAQLLQGLSLGHLGIWFDKAVIVDENSTEEEIANSQFAPYGDVVEKAIEKLDAAILTASTGSFSLPDGFISGYDASNPLDNVKLAQFANTMAARFLMNGARTQEENLQTDWIRVLSYARKGVKGWDFAPAAQGADEPGLWVDSYKRESHRPDRIRTSNEIVGIADNSGKLAAWLALPPNDRRPIIVQTDDRRVTAAGDPTAPGLYFAYNAKTHGSLSRGWYRQSRYYPIRYASHTGFIGSSNYCTEDENDLIIAEALLRTNGSNTEAVTIINKTRVTNGQLPALNGTESKEVLLNALMYERLLELGYNAAGLTYGDKRRWEFPGPYVRGNGSGVYQHYVGTPRSLPIPARELQTLGLDVYTFGGPTVADE</sequence>